<dbReference type="eggNOG" id="ENOG5030AF7">
    <property type="taxonomic scope" value="Bacteria"/>
</dbReference>
<dbReference type="Proteomes" id="UP000004483">
    <property type="component" value="Unassembled WGS sequence"/>
</dbReference>
<evidence type="ECO:0000313" key="1">
    <source>
        <dbReference type="EMBL" id="EEJ40817.1"/>
    </source>
</evidence>
<protein>
    <submittedName>
        <fullName evidence="1">Uncharacterized protein</fullName>
    </submittedName>
</protein>
<sequence length="63" mass="7302">MPGIIGALINLRLIYKEAFAMRKAHPYGVQGRRPIAPKYKRALKEKKIEAIRKWAKEKPAEEK</sequence>
<dbReference type="HOGENOM" id="CLU_207850_0_0_9"/>
<proteinExistence type="predicted"/>
<evidence type="ECO:0000313" key="2">
    <source>
        <dbReference type="Proteomes" id="UP000004483"/>
    </source>
</evidence>
<accession>C2ETG0</accession>
<name>C2ETG0_9LACO</name>
<organism evidence="1 2">
    <name type="scientific">Limosilactobacillus vaginalis DSM 5837 = ATCC 49540</name>
    <dbReference type="NCBI Taxonomy" id="1423814"/>
    <lineage>
        <taxon>Bacteria</taxon>
        <taxon>Bacillati</taxon>
        <taxon>Bacillota</taxon>
        <taxon>Bacilli</taxon>
        <taxon>Lactobacillales</taxon>
        <taxon>Lactobacillaceae</taxon>
        <taxon>Limosilactobacillus</taxon>
    </lineage>
</organism>
<dbReference type="AlphaFoldDB" id="C2ETG0"/>
<dbReference type="EMBL" id="ACGV01000116">
    <property type="protein sequence ID" value="EEJ40817.1"/>
    <property type="molecule type" value="Genomic_DNA"/>
</dbReference>
<gene>
    <name evidence="1" type="ORF">HMPREF0549_0746</name>
</gene>
<reference evidence="1 2" key="1">
    <citation type="submission" date="2009-01" db="EMBL/GenBank/DDBJ databases">
        <authorList>
            <person name="Qin X."/>
            <person name="Bachman B."/>
            <person name="Battles P."/>
            <person name="Bell A."/>
            <person name="Bess C."/>
            <person name="Bickham C."/>
            <person name="Chaboub L."/>
            <person name="Chen D."/>
            <person name="Coyle M."/>
            <person name="Deiros D.R."/>
            <person name="Dinh H."/>
            <person name="Forbes L."/>
            <person name="Fowler G."/>
            <person name="Francisco L."/>
            <person name="Fu Q."/>
            <person name="Gubbala S."/>
            <person name="Hale W."/>
            <person name="Han Y."/>
            <person name="Hemphill L."/>
            <person name="Highlander S.K."/>
            <person name="Hirani K."/>
            <person name="Hogues M."/>
            <person name="Jackson L."/>
            <person name="Jakkamsetti A."/>
            <person name="Javaid M."/>
            <person name="Jiang H."/>
            <person name="Korchina V."/>
            <person name="Kovar C."/>
            <person name="Lara F."/>
            <person name="Lee S."/>
            <person name="Mata R."/>
            <person name="Mathew T."/>
            <person name="Moen C."/>
            <person name="Morales K."/>
            <person name="Munidasa M."/>
            <person name="Nazareth L."/>
            <person name="Ngo R."/>
            <person name="Nguyen L."/>
            <person name="Okwuonu G."/>
            <person name="Ongeri F."/>
            <person name="Patil S."/>
            <person name="Petrosino J."/>
            <person name="Pham C."/>
            <person name="Pham P."/>
            <person name="Pu L.-L."/>
            <person name="Puazo M."/>
            <person name="Raj R."/>
            <person name="Reid J."/>
            <person name="Rouhana J."/>
            <person name="Saada N."/>
            <person name="Shang Y."/>
            <person name="Simmons D."/>
            <person name="Thornton R."/>
            <person name="Warren J."/>
            <person name="Weissenberger G."/>
            <person name="Zhang J."/>
            <person name="Zhang L."/>
            <person name="Zhou C."/>
            <person name="Zhu D."/>
            <person name="Muzny D."/>
            <person name="Worley K."/>
            <person name="Gibbs R."/>
        </authorList>
    </citation>
    <scope>NUCLEOTIDE SEQUENCE [LARGE SCALE GENOMIC DNA]</scope>
    <source>
        <strain evidence="1 2">ATCC 49540</strain>
    </source>
</reference>
<comment type="caution">
    <text evidence="1">The sequence shown here is derived from an EMBL/GenBank/DDBJ whole genome shotgun (WGS) entry which is preliminary data.</text>
</comment>